<proteinExistence type="predicted"/>
<sequence length="67" mass="7333">MQPTALSDNVKIRGWLESSFGSSGAPKCPQFYTTFKTELQSGLVELIADDVFFLKFSTVAGYVYSTG</sequence>
<dbReference type="EMBL" id="JACEIK010000381">
    <property type="protein sequence ID" value="MCD7455991.1"/>
    <property type="molecule type" value="Genomic_DNA"/>
</dbReference>
<name>A0ABS8SB08_DATST</name>
<evidence type="ECO:0000313" key="2">
    <source>
        <dbReference type="Proteomes" id="UP000823775"/>
    </source>
</evidence>
<gene>
    <name evidence="1" type="ORF">HAX54_030418</name>
</gene>
<organism evidence="1 2">
    <name type="scientific">Datura stramonium</name>
    <name type="common">Jimsonweed</name>
    <name type="synonym">Common thornapple</name>
    <dbReference type="NCBI Taxonomy" id="4076"/>
    <lineage>
        <taxon>Eukaryota</taxon>
        <taxon>Viridiplantae</taxon>
        <taxon>Streptophyta</taxon>
        <taxon>Embryophyta</taxon>
        <taxon>Tracheophyta</taxon>
        <taxon>Spermatophyta</taxon>
        <taxon>Magnoliopsida</taxon>
        <taxon>eudicotyledons</taxon>
        <taxon>Gunneridae</taxon>
        <taxon>Pentapetalae</taxon>
        <taxon>asterids</taxon>
        <taxon>lamiids</taxon>
        <taxon>Solanales</taxon>
        <taxon>Solanaceae</taxon>
        <taxon>Solanoideae</taxon>
        <taxon>Datureae</taxon>
        <taxon>Datura</taxon>
    </lineage>
</organism>
<comment type="caution">
    <text evidence="1">The sequence shown here is derived from an EMBL/GenBank/DDBJ whole genome shotgun (WGS) entry which is preliminary data.</text>
</comment>
<reference evidence="1 2" key="1">
    <citation type="journal article" date="2021" name="BMC Genomics">
        <title>Datura genome reveals duplications of psychoactive alkaloid biosynthetic genes and high mutation rate following tissue culture.</title>
        <authorList>
            <person name="Rajewski A."/>
            <person name="Carter-House D."/>
            <person name="Stajich J."/>
            <person name="Litt A."/>
        </authorList>
    </citation>
    <scope>NUCLEOTIDE SEQUENCE [LARGE SCALE GENOMIC DNA]</scope>
    <source>
        <strain evidence="1">AR-01</strain>
    </source>
</reference>
<dbReference type="Proteomes" id="UP000823775">
    <property type="component" value="Unassembled WGS sequence"/>
</dbReference>
<protein>
    <submittedName>
        <fullName evidence="1">Uncharacterized protein</fullName>
    </submittedName>
</protein>
<evidence type="ECO:0000313" key="1">
    <source>
        <dbReference type="EMBL" id="MCD7455991.1"/>
    </source>
</evidence>
<keyword evidence="2" id="KW-1185">Reference proteome</keyword>
<accession>A0ABS8SB08</accession>